<keyword evidence="2" id="KW-0326">Glycosidase</keyword>
<dbReference type="EMBL" id="JAWCUI010000037">
    <property type="protein sequence ID" value="KAL1893508.1"/>
    <property type="molecule type" value="Genomic_DNA"/>
</dbReference>
<accession>A0ABR3YZ38</accession>
<dbReference type="InterPro" id="IPR013320">
    <property type="entry name" value="ConA-like_dom_sf"/>
</dbReference>
<name>A0ABR3YZ38_9PEZI</name>
<dbReference type="SUPFAM" id="SSF49899">
    <property type="entry name" value="Concanavalin A-like lectins/glucanases"/>
    <property type="match status" value="1"/>
</dbReference>
<dbReference type="PANTHER" id="PTHR34002:SF10">
    <property type="entry name" value="PUTATIVE-RELATED"/>
    <property type="match status" value="1"/>
</dbReference>
<organism evidence="4 5">
    <name type="scientific">Sporothrix stenoceras</name>
    <dbReference type="NCBI Taxonomy" id="5173"/>
    <lineage>
        <taxon>Eukaryota</taxon>
        <taxon>Fungi</taxon>
        <taxon>Dikarya</taxon>
        <taxon>Ascomycota</taxon>
        <taxon>Pezizomycotina</taxon>
        <taxon>Sordariomycetes</taxon>
        <taxon>Sordariomycetidae</taxon>
        <taxon>Ophiostomatales</taxon>
        <taxon>Ophiostomataceae</taxon>
        <taxon>Sporothrix</taxon>
    </lineage>
</organism>
<keyword evidence="2" id="KW-0119">Carbohydrate metabolism</keyword>
<sequence length="226" mass="25158">MKSNVLWLVALAPSTLASLKNLCDTYGYYANYTWYINNNEWGASSGTGSQCTYVDSANTGGVSWHTDWTWSGGTNNVKSYPYSGRDLTVELVSDISQISNSVQWSYTGTDIRADVAYDMFSAANKTHNTSSGDYELMIWLGRYGGVQPRGSAQSNVTIAGLSWEFWLDDSTDMTVYSFVAASTQNSFSSDIKLFWNYVTQNHNFPASTQYLISMYTASIRICNDLN</sequence>
<evidence type="ECO:0000256" key="3">
    <source>
        <dbReference type="SAM" id="SignalP"/>
    </source>
</evidence>
<comment type="caution">
    <text evidence="4">The sequence shown here is derived from an EMBL/GenBank/DDBJ whole genome shotgun (WGS) entry which is preliminary data.</text>
</comment>
<proteinExistence type="inferred from homology"/>
<dbReference type="Pfam" id="PF01670">
    <property type="entry name" value="Glyco_hydro_12"/>
    <property type="match status" value="1"/>
</dbReference>
<dbReference type="Proteomes" id="UP001583186">
    <property type="component" value="Unassembled WGS sequence"/>
</dbReference>
<keyword evidence="2" id="KW-0624">Polysaccharide degradation</keyword>
<evidence type="ECO:0000256" key="1">
    <source>
        <dbReference type="ARBA" id="ARBA00005519"/>
    </source>
</evidence>
<evidence type="ECO:0000313" key="5">
    <source>
        <dbReference type="Proteomes" id="UP001583186"/>
    </source>
</evidence>
<keyword evidence="5" id="KW-1185">Reference proteome</keyword>
<keyword evidence="3" id="KW-0732">Signal</keyword>
<evidence type="ECO:0000313" key="4">
    <source>
        <dbReference type="EMBL" id="KAL1893508.1"/>
    </source>
</evidence>
<comment type="similarity">
    <text evidence="1 2">Belongs to the glycosyl hydrolase 12 (cellulase H) family.</text>
</comment>
<dbReference type="PANTHER" id="PTHR34002">
    <property type="entry name" value="BLR1656 PROTEIN"/>
    <property type="match status" value="1"/>
</dbReference>
<keyword evidence="2" id="KW-0378">Hydrolase</keyword>
<reference evidence="4 5" key="1">
    <citation type="journal article" date="2024" name="IMA Fungus">
        <title>IMA Genome - F19 : A genome assembly and annotation guide to empower mycologists, including annotated draft genome sequences of Ceratocystis pirilliformis, Diaporthe australafricana, Fusarium ophioides, Paecilomyces lecythidis, and Sporothrix stenoceras.</title>
        <authorList>
            <person name="Aylward J."/>
            <person name="Wilson A.M."/>
            <person name="Visagie C.M."/>
            <person name="Spraker J."/>
            <person name="Barnes I."/>
            <person name="Buitendag C."/>
            <person name="Ceriani C."/>
            <person name="Del Mar Angel L."/>
            <person name="du Plessis D."/>
            <person name="Fuchs T."/>
            <person name="Gasser K."/>
            <person name="Kramer D."/>
            <person name="Li W."/>
            <person name="Munsamy K."/>
            <person name="Piso A."/>
            <person name="Price J.L."/>
            <person name="Sonnekus B."/>
            <person name="Thomas C."/>
            <person name="van der Nest A."/>
            <person name="van Dijk A."/>
            <person name="van Heerden A."/>
            <person name="van Vuuren N."/>
            <person name="Yilmaz N."/>
            <person name="Duong T.A."/>
            <person name="van der Merwe N.A."/>
            <person name="Wingfield M.J."/>
            <person name="Wingfield B.D."/>
        </authorList>
    </citation>
    <scope>NUCLEOTIDE SEQUENCE [LARGE SCALE GENOMIC DNA]</scope>
    <source>
        <strain evidence="4 5">CMW 5346</strain>
    </source>
</reference>
<dbReference type="InterPro" id="IPR013319">
    <property type="entry name" value="GH11/12"/>
</dbReference>
<feature type="signal peptide" evidence="3">
    <location>
        <begin position="1"/>
        <end position="17"/>
    </location>
</feature>
<dbReference type="Gene3D" id="2.60.120.180">
    <property type="match status" value="1"/>
</dbReference>
<feature type="chain" id="PRO_5047404612" evidence="3">
    <location>
        <begin position="18"/>
        <end position="226"/>
    </location>
</feature>
<protein>
    <submittedName>
        <fullName evidence="4">Uncharacterized protein</fullName>
    </submittedName>
</protein>
<gene>
    <name evidence="4" type="ORF">Sste5346_006336</name>
</gene>
<evidence type="ECO:0000256" key="2">
    <source>
        <dbReference type="RuleBase" id="RU361163"/>
    </source>
</evidence>
<dbReference type="InterPro" id="IPR002594">
    <property type="entry name" value="GH12"/>
</dbReference>